<name>A0ABY5DNE7_9ACTN</name>
<protein>
    <submittedName>
        <fullName evidence="1">Uncharacterized protein</fullName>
    </submittedName>
</protein>
<keyword evidence="2" id="KW-1185">Reference proteome</keyword>
<reference evidence="1 2" key="1">
    <citation type="submission" date="2022-06" db="EMBL/GenBank/DDBJ databases">
        <title>Paraconexibacter antarcticus.</title>
        <authorList>
            <person name="Kim C.S."/>
        </authorList>
    </citation>
    <scope>NUCLEOTIDE SEQUENCE [LARGE SCALE GENOMIC DNA]</scope>
    <source>
        <strain evidence="1 2">02-257</strain>
    </source>
</reference>
<dbReference type="RefSeq" id="WP_254570273.1">
    <property type="nucleotide sequence ID" value="NZ_CP098502.1"/>
</dbReference>
<gene>
    <name evidence="1" type="ORF">NBH00_19665</name>
</gene>
<dbReference type="Proteomes" id="UP001056035">
    <property type="component" value="Chromosome"/>
</dbReference>
<evidence type="ECO:0000313" key="1">
    <source>
        <dbReference type="EMBL" id="UTI63548.1"/>
    </source>
</evidence>
<sequence length="133" mass="13522">MPTYDADDLLTDAALNAAVSALASRNAHHLQDMTPAEQAEAAGHWRALAMDVLVAVRSTVTATGIGAAPNAAGGPGRAVIVLEDAGEEEINVHVAFHPELQDMGDDQVAGTPAQITAVSMLDTLGEEAGGPDA</sequence>
<organism evidence="1 2">
    <name type="scientific">Paraconexibacter antarcticus</name>
    <dbReference type="NCBI Taxonomy" id="2949664"/>
    <lineage>
        <taxon>Bacteria</taxon>
        <taxon>Bacillati</taxon>
        <taxon>Actinomycetota</taxon>
        <taxon>Thermoleophilia</taxon>
        <taxon>Solirubrobacterales</taxon>
        <taxon>Paraconexibacteraceae</taxon>
        <taxon>Paraconexibacter</taxon>
    </lineage>
</organism>
<evidence type="ECO:0000313" key="2">
    <source>
        <dbReference type="Proteomes" id="UP001056035"/>
    </source>
</evidence>
<accession>A0ABY5DNE7</accession>
<proteinExistence type="predicted"/>
<dbReference type="EMBL" id="CP098502">
    <property type="protein sequence ID" value="UTI63548.1"/>
    <property type="molecule type" value="Genomic_DNA"/>
</dbReference>